<dbReference type="Pfam" id="PF02653">
    <property type="entry name" value="BPD_transp_2"/>
    <property type="match status" value="1"/>
</dbReference>
<dbReference type="GO" id="GO:0022857">
    <property type="term" value="F:transmembrane transporter activity"/>
    <property type="evidence" value="ECO:0007669"/>
    <property type="project" value="InterPro"/>
</dbReference>
<keyword evidence="4" id="KW-0997">Cell inner membrane</keyword>
<evidence type="ECO:0000313" key="9">
    <source>
        <dbReference type="EMBL" id="SEC12506.1"/>
    </source>
</evidence>
<keyword evidence="10" id="KW-1185">Reference proteome</keyword>
<evidence type="ECO:0000256" key="8">
    <source>
        <dbReference type="SAM" id="Phobius"/>
    </source>
</evidence>
<feature type="transmembrane region" description="Helical" evidence="8">
    <location>
        <begin position="39"/>
        <end position="57"/>
    </location>
</feature>
<dbReference type="GO" id="GO:0005886">
    <property type="term" value="C:plasma membrane"/>
    <property type="evidence" value="ECO:0007669"/>
    <property type="project" value="UniProtKB-SubCell"/>
</dbReference>
<keyword evidence="7 8" id="KW-0472">Membrane</keyword>
<dbReference type="PANTHER" id="PTHR32196:SF21">
    <property type="entry name" value="ABC TRANSPORTER PERMEASE PROTEIN YPHD-RELATED"/>
    <property type="match status" value="1"/>
</dbReference>
<protein>
    <submittedName>
        <fullName evidence="9">Monosaccharide ABC transporter membrane protein, CUT2 family</fullName>
    </submittedName>
</protein>
<proteinExistence type="predicted"/>
<feature type="transmembrane region" description="Helical" evidence="8">
    <location>
        <begin position="285"/>
        <end position="305"/>
    </location>
</feature>
<dbReference type="Proteomes" id="UP000199064">
    <property type="component" value="Unassembled WGS sequence"/>
</dbReference>
<keyword evidence="5 8" id="KW-0812">Transmembrane</keyword>
<dbReference type="RefSeq" id="WP_090330064.1">
    <property type="nucleotide sequence ID" value="NZ_FNSL01000002.1"/>
</dbReference>
<evidence type="ECO:0000256" key="4">
    <source>
        <dbReference type="ARBA" id="ARBA00022519"/>
    </source>
</evidence>
<evidence type="ECO:0000313" key="10">
    <source>
        <dbReference type="Proteomes" id="UP000199064"/>
    </source>
</evidence>
<dbReference type="CDD" id="cd06579">
    <property type="entry name" value="TM_PBP1_transp_AraH_like"/>
    <property type="match status" value="1"/>
</dbReference>
<feature type="transmembrane region" description="Helical" evidence="8">
    <location>
        <begin position="153"/>
        <end position="175"/>
    </location>
</feature>
<organism evidence="9 10">
    <name type="scientific">Nitratireductor aquibiodomus</name>
    <dbReference type="NCBI Taxonomy" id="204799"/>
    <lineage>
        <taxon>Bacteria</taxon>
        <taxon>Pseudomonadati</taxon>
        <taxon>Pseudomonadota</taxon>
        <taxon>Alphaproteobacteria</taxon>
        <taxon>Hyphomicrobiales</taxon>
        <taxon>Phyllobacteriaceae</taxon>
        <taxon>Nitratireductor</taxon>
    </lineage>
</organism>
<feature type="transmembrane region" description="Helical" evidence="8">
    <location>
        <begin position="260"/>
        <end position="279"/>
    </location>
</feature>
<name>A0A1H4PYQ6_9HYPH</name>
<dbReference type="AlphaFoldDB" id="A0A1H4PYQ6"/>
<keyword evidence="6 8" id="KW-1133">Transmembrane helix</keyword>
<evidence type="ECO:0000256" key="2">
    <source>
        <dbReference type="ARBA" id="ARBA00022448"/>
    </source>
</evidence>
<evidence type="ECO:0000256" key="5">
    <source>
        <dbReference type="ARBA" id="ARBA00022692"/>
    </source>
</evidence>
<comment type="subcellular location">
    <subcellularLocation>
        <location evidence="1">Cell membrane</location>
        <topology evidence="1">Multi-pass membrane protein</topology>
    </subcellularLocation>
</comment>
<evidence type="ECO:0000256" key="7">
    <source>
        <dbReference type="ARBA" id="ARBA00023136"/>
    </source>
</evidence>
<feature type="transmembrane region" description="Helical" evidence="8">
    <location>
        <begin position="237"/>
        <end position="253"/>
    </location>
</feature>
<dbReference type="PANTHER" id="PTHR32196">
    <property type="entry name" value="ABC TRANSPORTER PERMEASE PROTEIN YPHD-RELATED-RELATED"/>
    <property type="match status" value="1"/>
</dbReference>
<evidence type="ECO:0000256" key="3">
    <source>
        <dbReference type="ARBA" id="ARBA00022475"/>
    </source>
</evidence>
<dbReference type="EMBL" id="FNSL01000002">
    <property type="protein sequence ID" value="SEC12506.1"/>
    <property type="molecule type" value="Genomic_DNA"/>
</dbReference>
<evidence type="ECO:0000256" key="6">
    <source>
        <dbReference type="ARBA" id="ARBA00022989"/>
    </source>
</evidence>
<dbReference type="InterPro" id="IPR001851">
    <property type="entry name" value="ABC_transp_permease"/>
</dbReference>
<feature type="transmembrane region" description="Helical" evidence="8">
    <location>
        <begin position="64"/>
        <end position="83"/>
    </location>
</feature>
<gene>
    <name evidence="9" type="ORF">SAMN05216452_3856</name>
</gene>
<keyword evidence="2" id="KW-0813">Transport</keyword>
<reference evidence="10" key="1">
    <citation type="submission" date="2016-10" db="EMBL/GenBank/DDBJ databases">
        <authorList>
            <person name="Varghese N."/>
            <person name="Submissions S."/>
        </authorList>
    </citation>
    <scope>NUCLEOTIDE SEQUENCE [LARGE SCALE GENOMIC DNA]</scope>
    <source>
        <strain evidence="10">ES.061</strain>
    </source>
</reference>
<evidence type="ECO:0000256" key="1">
    <source>
        <dbReference type="ARBA" id="ARBA00004651"/>
    </source>
</evidence>
<keyword evidence="3" id="KW-1003">Cell membrane</keyword>
<feature type="transmembrane region" description="Helical" evidence="8">
    <location>
        <begin position="115"/>
        <end position="133"/>
    </location>
</feature>
<accession>A0A1H4PYQ6</accession>
<feature type="transmembrane region" description="Helical" evidence="8">
    <location>
        <begin position="89"/>
        <end position="108"/>
    </location>
</feature>
<feature type="transmembrane region" description="Helical" evidence="8">
    <location>
        <begin position="205"/>
        <end position="225"/>
    </location>
</feature>
<sequence>MSFSARYGTLIGLLAIVTLFAALSPEAFAKGSNLINITQQMSLLAIVALGATFVMSLSEFDLSVGAVVSMAGIVSVTLFGAGWGIVPVMLVTLIAGFAVGAVSGLAIATYRMPSFIVTLAMGTIVGGITYWISDGATLFGNIPVGFRDLGRGYLAGIPVLTLWALAATLFAAFILDHTELGRRILAIGGNREAARLTGVRIVPNSVWAFGLCTLFAALAGLLLTARLGSAHPTGGNGFLLQAYAAVFLGMTAFRDGQANALGTLLGAAIIAVVANGLTILGVPNYLQDIFTGLIIIGAVLVRNIGGRAA</sequence>